<dbReference type="EMBL" id="CP004353">
    <property type="protein sequence ID" value="AHI22587.1"/>
    <property type="molecule type" value="Genomic_DNA"/>
</dbReference>
<protein>
    <recommendedName>
        <fullName evidence="1">FAD-binding FR-type domain-containing protein</fullName>
    </recommendedName>
</protein>
<dbReference type="CDD" id="cd06193">
    <property type="entry name" value="siderophore_interacting"/>
    <property type="match status" value="1"/>
</dbReference>
<dbReference type="GO" id="GO:0016491">
    <property type="term" value="F:oxidoreductase activity"/>
    <property type="evidence" value="ECO:0007669"/>
    <property type="project" value="InterPro"/>
</dbReference>
<dbReference type="PANTHER" id="PTHR30157:SF0">
    <property type="entry name" value="NADPH-DEPENDENT FERRIC-CHELATE REDUCTASE"/>
    <property type="match status" value="1"/>
</dbReference>
<dbReference type="Proteomes" id="UP000019222">
    <property type="component" value="Chromosome"/>
</dbReference>
<dbReference type="Gene3D" id="2.40.30.10">
    <property type="entry name" value="Translation factors"/>
    <property type="match status" value="1"/>
</dbReference>
<dbReference type="InterPro" id="IPR017938">
    <property type="entry name" value="Riboflavin_synthase-like_b-brl"/>
</dbReference>
<dbReference type="InterPro" id="IPR017927">
    <property type="entry name" value="FAD-bd_FR_type"/>
</dbReference>
<dbReference type="HOGENOM" id="CLU_040923_3_0_11"/>
<evidence type="ECO:0000313" key="3">
    <source>
        <dbReference type="Proteomes" id="UP000019222"/>
    </source>
</evidence>
<dbReference type="RefSeq" id="WP_038595340.1">
    <property type="nucleotide sequence ID" value="NZ_CP004353.1"/>
</dbReference>
<proteinExistence type="predicted"/>
<organism evidence="2 3">
    <name type="scientific">Corynebacterium vitaeruminis DSM 20294</name>
    <dbReference type="NCBI Taxonomy" id="1224164"/>
    <lineage>
        <taxon>Bacteria</taxon>
        <taxon>Bacillati</taxon>
        <taxon>Actinomycetota</taxon>
        <taxon>Actinomycetes</taxon>
        <taxon>Mycobacteriales</taxon>
        <taxon>Corynebacteriaceae</taxon>
        <taxon>Corynebacterium</taxon>
    </lineage>
</organism>
<evidence type="ECO:0000313" key="2">
    <source>
        <dbReference type="EMBL" id="AHI22587.1"/>
    </source>
</evidence>
<keyword evidence="3" id="KW-1185">Reference proteome</keyword>
<dbReference type="PATRIC" id="fig|1224164.3.peg.1204"/>
<dbReference type="Pfam" id="PF04954">
    <property type="entry name" value="SIP"/>
    <property type="match status" value="1"/>
</dbReference>
<dbReference type="InterPro" id="IPR007037">
    <property type="entry name" value="SIP_rossman_dom"/>
</dbReference>
<dbReference type="STRING" id="1224164.B843_06010"/>
<dbReference type="InterPro" id="IPR013113">
    <property type="entry name" value="SIP_FAD-bd"/>
</dbReference>
<gene>
    <name evidence="2" type="ORF">B843_06010</name>
</gene>
<dbReference type="eggNOG" id="COG2375">
    <property type="taxonomic scope" value="Bacteria"/>
</dbReference>
<dbReference type="PROSITE" id="PS51384">
    <property type="entry name" value="FAD_FR"/>
    <property type="match status" value="1"/>
</dbReference>
<name>W5Y064_9CORY</name>
<dbReference type="AlphaFoldDB" id="W5Y064"/>
<dbReference type="Gene3D" id="3.40.50.80">
    <property type="entry name" value="Nucleotide-binding domain of ferredoxin-NADP reductase (FNR) module"/>
    <property type="match status" value="1"/>
</dbReference>
<reference evidence="2 3" key="1">
    <citation type="submission" date="2013-02" db="EMBL/GenBank/DDBJ databases">
        <title>The complete genome sequence of Corynebacterium vitaeruminis DSM 20294.</title>
        <authorList>
            <person name="Ruckert C."/>
            <person name="Albersmeier A."/>
            <person name="Kalinowski J."/>
        </authorList>
    </citation>
    <scope>NUCLEOTIDE SEQUENCE [LARGE SCALE GENOMIC DNA]</scope>
    <source>
        <strain evidence="3">ATCC 10234</strain>
    </source>
</reference>
<dbReference type="SUPFAM" id="SSF63380">
    <property type="entry name" value="Riboflavin synthase domain-like"/>
    <property type="match status" value="1"/>
</dbReference>
<dbReference type="InterPro" id="IPR039374">
    <property type="entry name" value="SIP_fam"/>
</dbReference>
<dbReference type="PANTHER" id="PTHR30157">
    <property type="entry name" value="FERRIC REDUCTASE, NADPH-DEPENDENT"/>
    <property type="match status" value="1"/>
</dbReference>
<sequence>MVARPATLRARTEIGKNMVRLSFDAPAMVGTDPVSEAPTDRYVKLLFIPEGAGYEWPFDLREIKEAVPGELQPVRRTYTLRNVDPAAGTFDIDFYQHGDTGLASRWAATARIGETIAYLGPGGAWRPAPGYSHFVLAGDESAAPAIAEAMTQLPAGASAQVFIEIADAGSRIRLSTPSCDLEQLPEGVQLEWVERGDAVPGAKLVEKLRGSSFPDVPTSWFVHGVAEMVKDVRRLLFVERSVAKQDASISGYWRLGATEDVWQATKRELLAEWEAQEK</sequence>
<dbReference type="KEGG" id="cvt:B843_06010"/>
<dbReference type="InterPro" id="IPR039261">
    <property type="entry name" value="FNR_nucleotide-bd"/>
</dbReference>
<dbReference type="Pfam" id="PF08021">
    <property type="entry name" value="FAD_binding_9"/>
    <property type="match status" value="1"/>
</dbReference>
<evidence type="ECO:0000259" key="1">
    <source>
        <dbReference type="PROSITE" id="PS51384"/>
    </source>
</evidence>
<accession>W5Y064</accession>
<feature type="domain" description="FAD-binding FR-type" evidence="1">
    <location>
        <begin position="1"/>
        <end position="128"/>
    </location>
</feature>